<proteinExistence type="predicted"/>
<comment type="caution">
    <text evidence="1">The sequence shown here is derived from an EMBL/GenBank/DDBJ whole genome shotgun (WGS) entry which is preliminary data.</text>
</comment>
<keyword evidence="2" id="KW-1185">Reference proteome</keyword>
<sequence length="61" mass="6679">MGTVLALVAKLPASLAQNRARLQMFVAWANVLLHRFEPMQAAVMPEWPSIPASFIAQTCPS</sequence>
<dbReference type="EMBL" id="BAWF01000094">
    <property type="protein sequence ID" value="GAF50263.1"/>
    <property type="molecule type" value="Genomic_DNA"/>
</dbReference>
<dbReference type="RefSeq" id="WP_037243003.1">
    <property type="nucleotide sequence ID" value="NZ_BAWF01000094.1"/>
</dbReference>
<dbReference type="Proteomes" id="UP000019491">
    <property type="component" value="Unassembled WGS sequence"/>
</dbReference>
<reference evidence="1 2" key="1">
    <citation type="submission" date="2014-02" db="EMBL/GenBank/DDBJ databases">
        <title>Whole genome shotgun sequence of Rhodococcus wratislaviensis NBRC 100605.</title>
        <authorList>
            <person name="Hosoyama A."/>
            <person name="Tsuchikane K."/>
            <person name="Yoshida I."/>
            <person name="Ohji S."/>
            <person name="Ichikawa N."/>
            <person name="Yamazoe A."/>
            <person name="Fujita N."/>
        </authorList>
    </citation>
    <scope>NUCLEOTIDE SEQUENCE [LARGE SCALE GENOMIC DNA]</scope>
    <source>
        <strain evidence="1 2">NBRC 100605</strain>
    </source>
</reference>
<gene>
    <name evidence="1" type="ORF">RW1_094_03040</name>
</gene>
<name>X0Q2D5_RHOWR</name>
<protein>
    <submittedName>
        <fullName evidence="1">Uncharacterized protein</fullName>
    </submittedName>
</protein>
<organism evidence="1 2">
    <name type="scientific">Rhodococcus wratislaviensis NBRC 100605</name>
    <dbReference type="NCBI Taxonomy" id="1219028"/>
    <lineage>
        <taxon>Bacteria</taxon>
        <taxon>Bacillati</taxon>
        <taxon>Actinomycetota</taxon>
        <taxon>Actinomycetes</taxon>
        <taxon>Mycobacteriales</taxon>
        <taxon>Nocardiaceae</taxon>
        <taxon>Rhodococcus</taxon>
    </lineage>
</organism>
<evidence type="ECO:0000313" key="2">
    <source>
        <dbReference type="Proteomes" id="UP000019491"/>
    </source>
</evidence>
<accession>X0Q2D5</accession>
<dbReference type="AlphaFoldDB" id="X0Q2D5"/>
<evidence type="ECO:0000313" key="1">
    <source>
        <dbReference type="EMBL" id="GAF50263.1"/>
    </source>
</evidence>